<evidence type="ECO:0000313" key="4">
    <source>
        <dbReference type="EMBL" id="KAI0502038.1"/>
    </source>
</evidence>
<proteinExistence type="predicted"/>
<dbReference type="PANTHER" id="PTHR21717:SF70">
    <property type="entry name" value="TELOMERE REPEAT-BINDING PROTEIN 2-RELATED"/>
    <property type="match status" value="1"/>
</dbReference>
<dbReference type="Pfam" id="PF23603">
    <property type="entry name" value="Ubiquitin_TPR1"/>
    <property type="match status" value="1"/>
</dbReference>
<dbReference type="SMART" id="SM00717">
    <property type="entry name" value="SANT"/>
    <property type="match status" value="1"/>
</dbReference>
<dbReference type="PROSITE" id="PS51294">
    <property type="entry name" value="HTH_MYB"/>
    <property type="match status" value="1"/>
</dbReference>
<dbReference type="GO" id="GO:0042162">
    <property type="term" value="F:telomeric DNA binding"/>
    <property type="evidence" value="ECO:0007669"/>
    <property type="project" value="UniProtKB-ARBA"/>
</dbReference>
<reference evidence="4" key="1">
    <citation type="journal article" date="2022" name="Front. Genet.">
        <title>Chromosome-Scale Assembly of the Dendrobium nobile Genome Provides Insights Into the Molecular Mechanism of the Biosynthesis of the Medicinal Active Ingredient of Dendrobium.</title>
        <authorList>
            <person name="Xu Q."/>
            <person name="Niu S.-C."/>
            <person name="Li K.-L."/>
            <person name="Zheng P.-J."/>
            <person name="Zhang X.-J."/>
            <person name="Jia Y."/>
            <person name="Liu Y."/>
            <person name="Niu Y.-X."/>
            <person name="Yu L.-H."/>
            <person name="Chen D.-F."/>
            <person name="Zhang G.-Q."/>
        </authorList>
    </citation>
    <scope>NUCLEOTIDE SEQUENCE</scope>
    <source>
        <tissue evidence="4">Leaf</tissue>
    </source>
</reference>
<name>A0A8T3B1P9_DENNO</name>
<dbReference type="AlphaFoldDB" id="A0A8T3B1P9"/>
<gene>
    <name evidence="4" type="ORF">KFK09_016983</name>
</gene>
<keyword evidence="1" id="KW-0238">DNA-binding</keyword>
<evidence type="ECO:0000259" key="2">
    <source>
        <dbReference type="PROSITE" id="PS50090"/>
    </source>
</evidence>
<protein>
    <recommendedName>
        <fullName evidence="6">Telomere repeat-binding protein 5</fullName>
    </recommendedName>
</protein>
<dbReference type="InterPro" id="IPR009057">
    <property type="entry name" value="Homeodomain-like_sf"/>
</dbReference>
<dbReference type="CDD" id="cd11660">
    <property type="entry name" value="SANT_TRF"/>
    <property type="match status" value="1"/>
</dbReference>
<dbReference type="PROSITE" id="PS50090">
    <property type="entry name" value="MYB_LIKE"/>
    <property type="match status" value="1"/>
</dbReference>
<evidence type="ECO:0000313" key="5">
    <source>
        <dbReference type="Proteomes" id="UP000829196"/>
    </source>
</evidence>
<dbReference type="PANTHER" id="PTHR21717">
    <property type="entry name" value="TELOMERIC REPEAT BINDING PROTEIN"/>
    <property type="match status" value="1"/>
</dbReference>
<dbReference type="InterPro" id="IPR057625">
    <property type="entry name" value="TPR1-6-like_ubiquitin"/>
</dbReference>
<evidence type="ECO:0000259" key="3">
    <source>
        <dbReference type="PROSITE" id="PS51294"/>
    </source>
</evidence>
<dbReference type="InterPro" id="IPR017930">
    <property type="entry name" value="Myb_dom"/>
</dbReference>
<accession>A0A8T3B1P9</accession>
<dbReference type="EMBL" id="JAGYWB010000012">
    <property type="protein sequence ID" value="KAI0502038.1"/>
    <property type="molecule type" value="Genomic_DNA"/>
</dbReference>
<sequence length="677" mass="74767">MVLQRKLDYRVNGYHFPSFPHVPVSAKGKRSVRKRNLGNRICAFDLLAAVAGKLLEKDNSSAICDVPGSSISDSKKEIFNELKTCNDEFPVQDSHPKASKVTSSGIILEQKTSSWKEHSMTLKLLENSLVSLCSGSSNEDVIGERGSSISGEVGIEPDIAGNCKATHSLERRVYEAVTDGNPSSCYNLDGSVESDAKPPLIRCESSMKVHISRDNDPYGSSFPNSWDGFELPVNSDDDENSSRCAHPCTTTIKASKPHLGEHRLRKHSTSRCWKVDLGDAKHSELSKSDLHLKPAFRSRKISYTRQRTRRISFKRKLFNGYSVTASHKGLNRAGVLNLFKKKEILEGSNSAALHGVNRIRSNIAEQLSSHKPEDFHVKLSIKSFMVPELFIEIPETATVGSLKRTVMEAITAIIGSGLHVGVLLQGKNVRDDDRTLIQAGISHANELNELSFTLEPNSGFSPSRCSNTGKPYFVLPCDSTEPLTRLQAGPSLDQGKNDSSSYHALTSTIICHESNRNSVHSLLDAPLVDKIASSQALLSNPATSVEALSVVPADKPRRSELVQRRIRRPFTVSEVEALVMAVEKLGTGRWRDVKIQSFDNAIHRTYVDLKDKWKTLVHTARISPQHRRGEPVPQELLDRVLLAHSYWSQQQAKLQAKTSSISSPEACLGLLSEVTIN</sequence>
<feature type="domain" description="Myb-like" evidence="2">
    <location>
        <begin position="562"/>
        <end position="617"/>
    </location>
</feature>
<feature type="domain" description="HTH myb-type" evidence="3">
    <location>
        <begin position="563"/>
        <end position="621"/>
    </location>
</feature>
<comment type="caution">
    <text evidence="4">The sequence shown here is derived from an EMBL/GenBank/DDBJ whole genome shotgun (WGS) entry which is preliminary data.</text>
</comment>
<evidence type="ECO:0000256" key="1">
    <source>
        <dbReference type="ARBA" id="ARBA00023125"/>
    </source>
</evidence>
<dbReference type="SMR" id="A0A8T3B1P9"/>
<keyword evidence="5" id="KW-1185">Reference proteome</keyword>
<dbReference type="Gene3D" id="1.10.246.220">
    <property type="match status" value="1"/>
</dbReference>
<dbReference type="Proteomes" id="UP000829196">
    <property type="component" value="Unassembled WGS sequence"/>
</dbReference>
<dbReference type="InterPro" id="IPR031105">
    <property type="entry name" value="TRP_plant"/>
</dbReference>
<dbReference type="OrthoDB" id="2020981at2759"/>
<dbReference type="SUPFAM" id="SSF46689">
    <property type="entry name" value="Homeodomain-like"/>
    <property type="match status" value="1"/>
</dbReference>
<organism evidence="4 5">
    <name type="scientific">Dendrobium nobile</name>
    <name type="common">Orchid</name>
    <dbReference type="NCBI Taxonomy" id="94219"/>
    <lineage>
        <taxon>Eukaryota</taxon>
        <taxon>Viridiplantae</taxon>
        <taxon>Streptophyta</taxon>
        <taxon>Embryophyta</taxon>
        <taxon>Tracheophyta</taxon>
        <taxon>Spermatophyta</taxon>
        <taxon>Magnoliopsida</taxon>
        <taxon>Liliopsida</taxon>
        <taxon>Asparagales</taxon>
        <taxon>Orchidaceae</taxon>
        <taxon>Epidendroideae</taxon>
        <taxon>Malaxideae</taxon>
        <taxon>Dendrobiinae</taxon>
        <taxon>Dendrobium</taxon>
    </lineage>
</organism>
<dbReference type="InterPro" id="IPR001005">
    <property type="entry name" value="SANT/Myb"/>
</dbReference>
<evidence type="ECO:0008006" key="6">
    <source>
        <dbReference type="Google" id="ProtNLM"/>
    </source>
</evidence>